<protein>
    <recommendedName>
        <fullName evidence="2">Metalloendopeptidase</fullName>
        <ecNumber evidence="2">3.4.24.-</ecNumber>
    </recommendedName>
</protein>
<comment type="caution">
    <text evidence="1">Lacks conserved residue(s) required for the propagation of feature annotation.</text>
</comment>
<dbReference type="STRING" id="158441.A0A226EMY1"/>
<name>A0A226EMY1_FOLCA</name>
<feature type="domain" description="Peptidase M12A" evidence="3">
    <location>
        <begin position="38"/>
        <end position="217"/>
    </location>
</feature>
<dbReference type="InterPro" id="IPR001506">
    <property type="entry name" value="Peptidase_M12A"/>
</dbReference>
<keyword evidence="2" id="KW-0482">Metalloprotease</keyword>
<keyword evidence="2" id="KW-0645">Protease</keyword>
<dbReference type="Proteomes" id="UP000198287">
    <property type="component" value="Unassembled WGS sequence"/>
</dbReference>
<dbReference type="GO" id="GO:0004222">
    <property type="term" value="F:metalloendopeptidase activity"/>
    <property type="evidence" value="ECO:0007669"/>
    <property type="project" value="UniProtKB-UniRule"/>
</dbReference>
<dbReference type="PROSITE" id="PS51864">
    <property type="entry name" value="ASTACIN"/>
    <property type="match status" value="1"/>
</dbReference>
<dbReference type="InterPro" id="IPR024079">
    <property type="entry name" value="MetalloPept_cat_dom_sf"/>
</dbReference>
<evidence type="ECO:0000256" key="2">
    <source>
        <dbReference type="RuleBase" id="RU361183"/>
    </source>
</evidence>
<dbReference type="Gene3D" id="3.40.390.10">
    <property type="entry name" value="Collagenase (Catalytic Domain)"/>
    <property type="match status" value="2"/>
</dbReference>
<dbReference type="PANTHER" id="PTHR10127:SF850">
    <property type="entry name" value="METALLOENDOPEPTIDASE"/>
    <property type="match status" value="1"/>
</dbReference>
<keyword evidence="2" id="KW-0862">Zinc</keyword>
<keyword evidence="5" id="KW-1185">Reference proteome</keyword>
<dbReference type="EC" id="3.4.24.-" evidence="2"/>
<evidence type="ECO:0000313" key="4">
    <source>
        <dbReference type="EMBL" id="OXA57926.1"/>
    </source>
</evidence>
<dbReference type="OMA" id="EMASKTC"/>
<evidence type="ECO:0000313" key="5">
    <source>
        <dbReference type="Proteomes" id="UP000198287"/>
    </source>
</evidence>
<keyword evidence="2" id="KW-0479">Metal-binding</keyword>
<keyword evidence="2" id="KW-0732">Signal</keyword>
<comment type="caution">
    <text evidence="4">The sequence shown here is derived from an EMBL/GenBank/DDBJ whole genome shotgun (WGS) entry which is preliminary data.</text>
</comment>
<dbReference type="AlphaFoldDB" id="A0A226EMY1"/>
<dbReference type="SUPFAM" id="SSF55486">
    <property type="entry name" value="Metalloproteases ('zincins'), catalytic domain"/>
    <property type="match status" value="1"/>
</dbReference>
<dbReference type="EMBL" id="LNIX01000003">
    <property type="protein sequence ID" value="OXA57926.1"/>
    <property type="molecule type" value="Genomic_DNA"/>
</dbReference>
<feature type="signal peptide" evidence="2">
    <location>
        <begin position="1"/>
        <end position="19"/>
    </location>
</feature>
<dbReference type="PANTHER" id="PTHR10127">
    <property type="entry name" value="DISCOIDIN, CUB, EGF, LAMININ , AND ZINC METALLOPROTEASE DOMAIN CONTAINING"/>
    <property type="match status" value="1"/>
</dbReference>
<dbReference type="OrthoDB" id="291007at2759"/>
<dbReference type="Pfam" id="PF01400">
    <property type="entry name" value="Astacin"/>
    <property type="match status" value="2"/>
</dbReference>
<comment type="cofactor">
    <cofactor evidence="2">
        <name>Zn(2+)</name>
        <dbReference type="ChEBI" id="CHEBI:29105"/>
    </cofactor>
    <text evidence="2">Binds 1 zinc ion per subunit.</text>
</comment>
<sequence length="299" mass="33965">MKSLRVAFTTFVLVLTVYADGPFCTQSGLGPADMMMSNGNMNPKYMWEKSGGKVRIPVVLDHAYNHKERDIIFGGLAEMASKTCVKFLIYKHPEEVHDGDHVYITKTKGKGCWSYVGKQGGSQDLSLPVRADRDKFVHIIWENIQRGRERNFEKKRDSKSDNYGPYDYESIMHYDNRAFSRNGHDTIRPTQGFVRIGRGKRMSHWDAKKINLAYKCHGGGKGGGFGYNDGLSDFEYDDNQNSPLIGFAPDHSFRTQNPFLSGAHPNEVDHEEVDFSPFSGPIPPYYMVHSNGDDDYYHP</sequence>
<evidence type="ECO:0000256" key="1">
    <source>
        <dbReference type="PROSITE-ProRule" id="PRU01211"/>
    </source>
</evidence>
<dbReference type="PRINTS" id="PR00480">
    <property type="entry name" value="ASTACIN"/>
</dbReference>
<accession>A0A226EMY1</accession>
<gene>
    <name evidence="4" type="ORF">Fcan01_07610</name>
</gene>
<dbReference type="SMART" id="SM00235">
    <property type="entry name" value="ZnMc"/>
    <property type="match status" value="1"/>
</dbReference>
<proteinExistence type="predicted"/>
<feature type="chain" id="PRO_5011819491" description="Metalloendopeptidase" evidence="2">
    <location>
        <begin position="20"/>
        <end position="299"/>
    </location>
</feature>
<organism evidence="4 5">
    <name type="scientific">Folsomia candida</name>
    <name type="common">Springtail</name>
    <dbReference type="NCBI Taxonomy" id="158441"/>
    <lineage>
        <taxon>Eukaryota</taxon>
        <taxon>Metazoa</taxon>
        <taxon>Ecdysozoa</taxon>
        <taxon>Arthropoda</taxon>
        <taxon>Hexapoda</taxon>
        <taxon>Collembola</taxon>
        <taxon>Entomobryomorpha</taxon>
        <taxon>Isotomoidea</taxon>
        <taxon>Isotomidae</taxon>
        <taxon>Proisotominae</taxon>
        <taxon>Folsomia</taxon>
    </lineage>
</organism>
<dbReference type="GO" id="GO:0006508">
    <property type="term" value="P:proteolysis"/>
    <property type="evidence" value="ECO:0007669"/>
    <property type="project" value="UniProtKB-KW"/>
</dbReference>
<evidence type="ECO:0000259" key="3">
    <source>
        <dbReference type="PROSITE" id="PS51864"/>
    </source>
</evidence>
<dbReference type="InterPro" id="IPR006026">
    <property type="entry name" value="Peptidase_Metallo"/>
</dbReference>
<reference evidence="4 5" key="1">
    <citation type="submission" date="2015-12" db="EMBL/GenBank/DDBJ databases">
        <title>The genome of Folsomia candida.</title>
        <authorList>
            <person name="Faddeeva A."/>
            <person name="Derks M.F."/>
            <person name="Anvar Y."/>
            <person name="Smit S."/>
            <person name="Van Straalen N."/>
            <person name="Roelofs D."/>
        </authorList>
    </citation>
    <scope>NUCLEOTIDE SEQUENCE [LARGE SCALE GENOMIC DNA]</scope>
    <source>
        <strain evidence="4 5">VU population</strain>
        <tissue evidence="4">Whole body</tissue>
    </source>
</reference>
<keyword evidence="2" id="KW-0378">Hydrolase</keyword>
<dbReference type="GO" id="GO:0008270">
    <property type="term" value="F:zinc ion binding"/>
    <property type="evidence" value="ECO:0007669"/>
    <property type="project" value="InterPro"/>
</dbReference>